<dbReference type="Proteomes" id="UP000799438">
    <property type="component" value="Unassembled WGS sequence"/>
</dbReference>
<evidence type="ECO:0000313" key="3">
    <source>
        <dbReference type="Proteomes" id="UP000799438"/>
    </source>
</evidence>
<accession>A0A6A6B143</accession>
<feature type="non-terminal residue" evidence="2">
    <location>
        <position position="121"/>
    </location>
</feature>
<keyword evidence="3" id="KW-1185">Reference proteome</keyword>
<keyword evidence="1" id="KW-1133">Transmembrane helix</keyword>
<keyword evidence="1" id="KW-0472">Membrane</keyword>
<feature type="non-terminal residue" evidence="2">
    <location>
        <position position="1"/>
    </location>
</feature>
<reference evidence="2" key="1">
    <citation type="journal article" date="2020" name="Stud. Mycol.">
        <title>101 Dothideomycetes genomes: a test case for predicting lifestyles and emergence of pathogens.</title>
        <authorList>
            <person name="Haridas S."/>
            <person name="Albert R."/>
            <person name="Binder M."/>
            <person name="Bloem J."/>
            <person name="Labutti K."/>
            <person name="Salamov A."/>
            <person name="Andreopoulos B."/>
            <person name="Baker S."/>
            <person name="Barry K."/>
            <person name="Bills G."/>
            <person name="Bluhm B."/>
            <person name="Cannon C."/>
            <person name="Castanera R."/>
            <person name="Culley D."/>
            <person name="Daum C."/>
            <person name="Ezra D."/>
            <person name="Gonzalez J."/>
            <person name="Henrissat B."/>
            <person name="Kuo A."/>
            <person name="Liang C."/>
            <person name="Lipzen A."/>
            <person name="Lutzoni F."/>
            <person name="Magnuson J."/>
            <person name="Mondo S."/>
            <person name="Nolan M."/>
            <person name="Ohm R."/>
            <person name="Pangilinan J."/>
            <person name="Park H.-J."/>
            <person name="Ramirez L."/>
            <person name="Alfaro M."/>
            <person name="Sun H."/>
            <person name="Tritt A."/>
            <person name="Yoshinaga Y."/>
            <person name="Zwiers L.-H."/>
            <person name="Turgeon B."/>
            <person name="Goodwin S."/>
            <person name="Spatafora J."/>
            <person name="Crous P."/>
            <person name="Grigoriev I."/>
        </authorList>
    </citation>
    <scope>NUCLEOTIDE SEQUENCE</scope>
    <source>
        <strain evidence="2">CBS 121167</strain>
    </source>
</reference>
<organism evidence="2 3">
    <name type="scientific">Aplosporella prunicola CBS 121167</name>
    <dbReference type="NCBI Taxonomy" id="1176127"/>
    <lineage>
        <taxon>Eukaryota</taxon>
        <taxon>Fungi</taxon>
        <taxon>Dikarya</taxon>
        <taxon>Ascomycota</taxon>
        <taxon>Pezizomycotina</taxon>
        <taxon>Dothideomycetes</taxon>
        <taxon>Dothideomycetes incertae sedis</taxon>
        <taxon>Botryosphaeriales</taxon>
        <taxon>Aplosporellaceae</taxon>
        <taxon>Aplosporella</taxon>
    </lineage>
</organism>
<proteinExistence type="predicted"/>
<evidence type="ECO:0000256" key="1">
    <source>
        <dbReference type="SAM" id="Phobius"/>
    </source>
</evidence>
<dbReference type="GeneID" id="54302871"/>
<dbReference type="EMBL" id="ML995504">
    <property type="protein sequence ID" value="KAF2137288.1"/>
    <property type="molecule type" value="Genomic_DNA"/>
</dbReference>
<dbReference type="RefSeq" id="XP_033393006.1">
    <property type="nucleotide sequence ID" value="XM_033545365.1"/>
</dbReference>
<feature type="transmembrane region" description="Helical" evidence="1">
    <location>
        <begin position="41"/>
        <end position="74"/>
    </location>
</feature>
<gene>
    <name evidence="2" type="ORF">K452DRAFT_341262</name>
</gene>
<protein>
    <submittedName>
        <fullName evidence="2">Uncharacterized protein</fullName>
    </submittedName>
</protein>
<name>A0A6A6B143_9PEZI</name>
<dbReference type="AlphaFoldDB" id="A0A6A6B143"/>
<evidence type="ECO:0000313" key="2">
    <source>
        <dbReference type="EMBL" id="KAF2137288.1"/>
    </source>
</evidence>
<sequence length="121" mass="13425">SPSIRPAIIRPDIHHSGPSNQRTKSAGCWRGKPTLSSSPLLFSLFAFFAAAFFAFLLASSFFFALLAFPFFCWFSTYAMRMALRTLHVVHVQVGSGMLRAAKRDAVARDAVCVQVWVLRVA</sequence>
<keyword evidence="1" id="KW-0812">Transmembrane</keyword>